<accession>A0A392UAX4</accession>
<comment type="caution">
    <text evidence="1">The sequence shown here is derived from an EMBL/GenBank/DDBJ whole genome shotgun (WGS) entry which is preliminary data.</text>
</comment>
<sequence length="81" mass="9387">DQEAIKKLWKEYDCVKVAVEEEKSYRITFEAHRDKVMADIARVGQQALWNAIDQFEVLNPNILLSLEGLDCYKIVVDIAFV</sequence>
<dbReference type="EMBL" id="LXQA010764375">
    <property type="protein sequence ID" value="MCI69854.1"/>
    <property type="molecule type" value="Genomic_DNA"/>
</dbReference>
<protein>
    <submittedName>
        <fullName evidence="1">Uncharacterized protein</fullName>
    </submittedName>
</protein>
<dbReference type="AlphaFoldDB" id="A0A392UAX4"/>
<feature type="non-terminal residue" evidence="1">
    <location>
        <position position="1"/>
    </location>
</feature>
<keyword evidence="2" id="KW-1185">Reference proteome</keyword>
<evidence type="ECO:0000313" key="1">
    <source>
        <dbReference type="EMBL" id="MCI69854.1"/>
    </source>
</evidence>
<name>A0A392UAX4_9FABA</name>
<feature type="non-terminal residue" evidence="1">
    <location>
        <position position="81"/>
    </location>
</feature>
<evidence type="ECO:0000313" key="2">
    <source>
        <dbReference type="Proteomes" id="UP000265520"/>
    </source>
</evidence>
<reference evidence="1 2" key="1">
    <citation type="journal article" date="2018" name="Front. Plant Sci.">
        <title>Red Clover (Trifolium pratense) and Zigzag Clover (T. medium) - A Picture of Genomic Similarities and Differences.</title>
        <authorList>
            <person name="Dluhosova J."/>
            <person name="Istvanek J."/>
            <person name="Nedelnik J."/>
            <person name="Repkova J."/>
        </authorList>
    </citation>
    <scope>NUCLEOTIDE SEQUENCE [LARGE SCALE GENOMIC DNA]</scope>
    <source>
        <strain evidence="2">cv. 10/8</strain>
        <tissue evidence="1">Leaf</tissue>
    </source>
</reference>
<organism evidence="1 2">
    <name type="scientific">Trifolium medium</name>
    <dbReference type="NCBI Taxonomy" id="97028"/>
    <lineage>
        <taxon>Eukaryota</taxon>
        <taxon>Viridiplantae</taxon>
        <taxon>Streptophyta</taxon>
        <taxon>Embryophyta</taxon>
        <taxon>Tracheophyta</taxon>
        <taxon>Spermatophyta</taxon>
        <taxon>Magnoliopsida</taxon>
        <taxon>eudicotyledons</taxon>
        <taxon>Gunneridae</taxon>
        <taxon>Pentapetalae</taxon>
        <taxon>rosids</taxon>
        <taxon>fabids</taxon>
        <taxon>Fabales</taxon>
        <taxon>Fabaceae</taxon>
        <taxon>Papilionoideae</taxon>
        <taxon>50 kb inversion clade</taxon>
        <taxon>NPAAA clade</taxon>
        <taxon>Hologalegina</taxon>
        <taxon>IRL clade</taxon>
        <taxon>Trifolieae</taxon>
        <taxon>Trifolium</taxon>
    </lineage>
</organism>
<dbReference type="Proteomes" id="UP000265520">
    <property type="component" value="Unassembled WGS sequence"/>
</dbReference>
<proteinExistence type="predicted"/>